<feature type="chain" id="PRO_5042515450" evidence="1">
    <location>
        <begin position="24"/>
        <end position="242"/>
    </location>
</feature>
<reference evidence="3" key="1">
    <citation type="submission" date="2023-08" db="EMBL/GenBank/DDBJ databases">
        <title>Functional and genomic diversity of the sorghum phyllosphere microbiome.</title>
        <authorList>
            <person name="Shade A."/>
        </authorList>
    </citation>
    <scope>NUCLEOTIDE SEQUENCE</scope>
    <source>
        <strain evidence="3">SORGH_AS_0974</strain>
    </source>
</reference>
<evidence type="ECO:0000256" key="1">
    <source>
        <dbReference type="SAM" id="SignalP"/>
    </source>
</evidence>
<comment type="caution">
    <text evidence="3">The sequence shown here is derived from an EMBL/GenBank/DDBJ whole genome shotgun (WGS) entry which is preliminary data.</text>
</comment>
<dbReference type="PANTHER" id="PTHR38834:SF3">
    <property type="entry name" value="SOLUTE-BINDING PROTEIN FAMILY 3_N-TERMINAL DOMAIN-CONTAINING PROTEIN"/>
    <property type="match status" value="1"/>
</dbReference>
<dbReference type="AlphaFoldDB" id="A0AAJ2BAY2"/>
<feature type="signal peptide" evidence="1">
    <location>
        <begin position="1"/>
        <end position="23"/>
    </location>
</feature>
<proteinExistence type="predicted"/>
<dbReference type="InterPro" id="IPR001638">
    <property type="entry name" value="Solute-binding_3/MltF_N"/>
</dbReference>
<keyword evidence="1" id="KW-0732">Signal</keyword>
<evidence type="ECO:0000313" key="4">
    <source>
        <dbReference type="Proteomes" id="UP001255601"/>
    </source>
</evidence>
<evidence type="ECO:0000313" key="3">
    <source>
        <dbReference type="EMBL" id="MDR6102886.1"/>
    </source>
</evidence>
<dbReference type="EMBL" id="JAVIZC010000003">
    <property type="protein sequence ID" value="MDR6102886.1"/>
    <property type="molecule type" value="Genomic_DNA"/>
</dbReference>
<feature type="domain" description="Solute-binding protein family 3/N-terminal" evidence="2">
    <location>
        <begin position="24"/>
        <end position="240"/>
    </location>
</feature>
<dbReference type="RefSeq" id="WP_309771450.1">
    <property type="nucleotide sequence ID" value="NZ_JAVIZC010000003.1"/>
</dbReference>
<organism evidence="3 4">
    <name type="scientific">Agrobacterium larrymoorei</name>
    <dbReference type="NCBI Taxonomy" id="160699"/>
    <lineage>
        <taxon>Bacteria</taxon>
        <taxon>Pseudomonadati</taxon>
        <taxon>Pseudomonadota</taxon>
        <taxon>Alphaproteobacteria</taxon>
        <taxon>Hyphomicrobiales</taxon>
        <taxon>Rhizobiaceae</taxon>
        <taxon>Rhizobium/Agrobacterium group</taxon>
        <taxon>Agrobacterium</taxon>
    </lineage>
</organism>
<accession>A0AAJ2BAY2</accession>
<evidence type="ECO:0000259" key="2">
    <source>
        <dbReference type="SMART" id="SM00062"/>
    </source>
</evidence>
<sequence>MLRAILVWIGLSVCLLSATSASAEKLFLSSEYYPPYNLRDADGHPSGAYWDQLKIILERTDTQYEAAVMPWARAITLAETAPMHCVFAAARTPEREPRFKWVSPIHTDRNVLVARQGHVMNIKTLEDAKQYTVGTQRNDYTEALLRSMNFPRIDISADFNNTLSKLAAGRIDLMPMSESALKNLAQKDFEEVITFSRQRLGLACNKSVPDSLIEKMQKVLDDLIADGTQRRIYEKYGLVISD</sequence>
<dbReference type="Gene3D" id="3.40.190.10">
    <property type="entry name" value="Periplasmic binding protein-like II"/>
    <property type="match status" value="2"/>
</dbReference>
<protein>
    <submittedName>
        <fullName evidence="3">Polar amino acid transport system substrate-binding protein</fullName>
    </submittedName>
</protein>
<dbReference type="SUPFAM" id="SSF53850">
    <property type="entry name" value="Periplasmic binding protein-like II"/>
    <property type="match status" value="1"/>
</dbReference>
<name>A0AAJ2BAY2_9HYPH</name>
<dbReference type="Proteomes" id="UP001255601">
    <property type="component" value="Unassembled WGS sequence"/>
</dbReference>
<dbReference type="SMART" id="SM00062">
    <property type="entry name" value="PBPb"/>
    <property type="match status" value="1"/>
</dbReference>
<dbReference type="Pfam" id="PF00497">
    <property type="entry name" value="SBP_bac_3"/>
    <property type="match status" value="1"/>
</dbReference>
<dbReference type="PANTHER" id="PTHR38834">
    <property type="entry name" value="PERIPLASMIC SUBSTRATE BINDING PROTEIN FAMILY 3"/>
    <property type="match status" value="1"/>
</dbReference>
<gene>
    <name evidence="3" type="ORF">QE369_003083</name>
</gene>